<name>A0A6I2M846_9BACI</name>
<dbReference type="EMBL" id="WKKF01000001">
    <property type="protein sequence ID" value="MRX53056.1"/>
    <property type="molecule type" value="Genomic_DNA"/>
</dbReference>
<proteinExistence type="predicted"/>
<feature type="domain" description="MEDS" evidence="1">
    <location>
        <begin position="21"/>
        <end position="173"/>
    </location>
</feature>
<evidence type="ECO:0000313" key="3">
    <source>
        <dbReference type="Proteomes" id="UP000441585"/>
    </source>
</evidence>
<comment type="caution">
    <text evidence="2">The sequence shown here is derived from an EMBL/GenBank/DDBJ whole genome shotgun (WGS) entry which is preliminary data.</text>
</comment>
<organism evidence="2 3">
    <name type="scientific">Metabacillus idriensis</name>
    <dbReference type="NCBI Taxonomy" id="324768"/>
    <lineage>
        <taxon>Bacteria</taxon>
        <taxon>Bacillati</taxon>
        <taxon>Bacillota</taxon>
        <taxon>Bacilli</taxon>
        <taxon>Bacillales</taxon>
        <taxon>Bacillaceae</taxon>
        <taxon>Metabacillus</taxon>
    </lineage>
</organism>
<dbReference type="InterPro" id="IPR025847">
    <property type="entry name" value="MEDS_domain"/>
</dbReference>
<dbReference type="Pfam" id="PF14417">
    <property type="entry name" value="MEDS"/>
    <property type="match status" value="1"/>
</dbReference>
<gene>
    <name evidence="2" type="ORF">GJU41_03665</name>
</gene>
<keyword evidence="3" id="KW-1185">Reference proteome</keyword>
<accession>A0A6I2M846</accession>
<dbReference type="Proteomes" id="UP000441585">
    <property type="component" value="Unassembled WGS sequence"/>
</dbReference>
<evidence type="ECO:0000259" key="1">
    <source>
        <dbReference type="Pfam" id="PF14417"/>
    </source>
</evidence>
<evidence type="ECO:0000313" key="2">
    <source>
        <dbReference type="EMBL" id="MRX53056.1"/>
    </source>
</evidence>
<sequence length="191" mass="22094">MYVKQKIDQFTKDLMQAAGGHILYYIHNEEIYIENTVAYIVSGVEQGDRVFVIENERLSPAIVSKTKQLLTKEQFAKVHFINNFDFYSLHGEFNSMKITDYFSSIVNPYIEAKDSIRTWAHVEWGKVNDVIKTIGEYEMNANKTVSEMGIISVCAYDAERVPEELKENLMINHDFFMTDNDILDLSNAEVK</sequence>
<protein>
    <submittedName>
        <fullName evidence="2">3-ketoacyl-ACP reductase</fullName>
    </submittedName>
</protein>
<dbReference type="AlphaFoldDB" id="A0A6I2M846"/>
<reference evidence="2 3" key="1">
    <citation type="submission" date="2019-11" db="EMBL/GenBank/DDBJ databases">
        <title>Bacillus idriensis genome.</title>
        <authorList>
            <person name="Konopka E.N."/>
            <person name="Newman J.D."/>
        </authorList>
    </citation>
    <scope>NUCLEOTIDE SEQUENCE [LARGE SCALE GENOMIC DNA]</scope>
    <source>
        <strain evidence="2 3">DSM 19097</strain>
    </source>
</reference>